<dbReference type="EMBL" id="MT142388">
    <property type="protein sequence ID" value="QJA79602.1"/>
    <property type="molecule type" value="Genomic_DNA"/>
</dbReference>
<dbReference type="EMBL" id="MT141269">
    <property type="protein sequence ID" value="QJA57363.1"/>
    <property type="molecule type" value="Genomic_DNA"/>
</dbReference>
<dbReference type="AlphaFoldDB" id="A0A6M3IIZ5"/>
<protein>
    <submittedName>
        <fullName evidence="1">Uncharacterized protein</fullName>
    </submittedName>
</protein>
<organism evidence="1">
    <name type="scientific">viral metagenome</name>
    <dbReference type="NCBI Taxonomy" id="1070528"/>
    <lineage>
        <taxon>unclassified sequences</taxon>
        <taxon>metagenomes</taxon>
        <taxon>organismal metagenomes</taxon>
    </lineage>
</organism>
<reference evidence="1" key="1">
    <citation type="submission" date="2020-03" db="EMBL/GenBank/DDBJ databases">
        <title>The deep terrestrial virosphere.</title>
        <authorList>
            <person name="Holmfeldt K."/>
            <person name="Nilsson E."/>
            <person name="Simone D."/>
            <person name="Lopez-Fernandez M."/>
            <person name="Wu X."/>
            <person name="de Brujin I."/>
            <person name="Lundin D."/>
            <person name="Andersson A."/>
            <person name="Bertilsson S."/>
            <person name="Dopson M."/>
        </authorList>
    </citation>
    <scope>NUCLEOTIDE SEQUENCE</scope>
    <source>
        <strain evidence="2">MM415A00851</strain>
        <strain evidence="1">MM415B01657</strain>
    </source>
</reference>
<accession>A0A6M3IIZ5</accession>
<proteinExistence type="predicted"/>
<evidence type="ECO:0000313" key="2">
    <source>
        <dbReference type="EMBL" id="QJA79602.1"/>
    </source>
</evidence>
<name>A0A6M3IIZ5_9ZZZZ</name>
<gene>
    <name evidence="2" type="ORF">MM415A00851_0006</name>
    <name evidence="1" type="ORF">MM415B01657_0006</name>
</gene>
<sequence>MIPVDQENTNDCQRACVASILELPLTDVPNFMLPNSDGWVERMQEFTKPYGFLTLNLFFTDGKSEEYLKDCYTIAGGESPRSPEREHAVVWKNGKMVHDPSPTRAGIVGKPHSYTVFIGMEPWKQKLNPNLAG</sequence>
<evidence type="ECO:0000313" key="1">
    <source>
        <dbReference type="EMBL" id="QJA57363.1"/>
    </source>
</evidence>